<evidence type="ECO:0000256" key="6">
    <source>
        <dbReference type="ARBA" id="ARBA00052558"/>
    </source>
</evidence>
<dbReference type="Pfam" id="PF03352">
    <property type="entry name" value="Adenine_glyco"/>
    <property type="match status" value="1"/>
</dbReference>
<evidence type="ECO:0000256" key="7">
    <source>
        <dbReference type="ARBA" id="ARBA00057608"/>
    </source>
</evidence>
<evidence type="ECO:0000256" key="4">
    <source>
        <dbReference type="ARBA" id="ARBA00022833"/>
    </source>
</evidence>
<gene>
    <name evidence="10" type="primary">tag</name>
    <name evidence="10" type="ORF">F7645_02660</name>
</gene>
<dbReference type="InterPro" id="IPR004597">
    <property type="entry name" value="Tag"/>
</dbReference>
<dbReference type="InterPro" id="IPR011257">
    <property type="entry name" value="DNA_glycosylase"/>
</dbReference>
<evidence type="ECO:0000256" key="5">
    <source>
        <dbReference type="ARBA" id="ARBA00023204"/>
    </source>
</evidence>
<dbReference type="InterPro" id="IPR052891">
    <property type="entry name" value="DNA-3mA_glycosylase"/>
</dbReference>
<dbReference type="SUPFAM" id="SSF48150">
    <property type="entry name" value="DNA-glycosylase"/>
    <property type="match status" value="1"/>
</dbReference>
<dbReference type="RefSeq" id="WP_101914757.1">
    <property type="nucleotide sequence ID" value="NZ_JAFMUA010000002.1"/>
</dbReference>
<evidence type="ECO:0000256" key="3">
    <source>
        <dbReference type="ARBA" id="ARBA00022801"/>
    </source>
</evidence>
<comment type="catalytic activity">
    <reaction evidence="6">
        <text>Hydrolysis of alkylated DNA, releasing 3-methyladenine.</text>
        <dbReference type="EC" id="3.2.2.20"/>
    </reaction>
</comment>
<name>A0AAP1RDK4_9FLAO</name>
<dbReference type="PANTHER" id="PTHR30037:SF4">
    <property type="entry name" value="DNA-3-METHYLADENINE GLYCOSYLASE I"/>
    <property type="match status" value="1"/>
</dbReference>
<keyword evidence="11" id="KW-1185">Reference proteome</keyword>
<evidence type="ECO:0000256" key="2">
    <source>
        <dbReference type="ARBA" id="ARBA00022763"/>
    </source>
</evidence>
<keyword evidence="5" id="KW-0234">DNA repair</keyword>
<feature type="binding site" evidence="9">
    <location>
        <position position="18"/>
    </location>
    <ligand>
        <name>Zn(2+)</name>
        <dbReference type="ChEBI" id="CHEBI:29105"/>
    </ligand>
</feature>
<evidence type="ECO:0000256" key="9">
    <source>
        <dbReference type="PIRSR" id="PIRSR604597-1"/>
    </source>
</evidence>
<keyword evidence="1 9" id="KW-0479">Metal-binding</keyword>
<evidence type="ECO:0000313" key="10">
    <source>
        <dbReference type="EMBL" id="MBE7694334.1"/>
    </source>
</evidence>
<accession>A0AAP1RDK4</accession>
<evidence type="ECO:0000313" key="11">
    <source>
        <dbReference type="Proteomes" id="UP000806077"/>
    </source>
</evidence>
<organism evidence="10 11">
    <name type="scientific">Tenacibaculum finnmarkense genomovar finnmarkense</name>
    <dbReference type="NCBI Taxonomy" id="1458503"/>
    <lineage>
        <taxon>Bacteria</taxon>
        <taxon>Pseudomonadati</taxon>
        <taxon>Bacteroidota</taxon>
        <taxon>Flavobacteriia</taxon>
        <taxon>Flavobacteriales</taxon>
        <taxon>Flavobacteriaceae</taxon>
        <taxon>Tenacibaculum</taxon>
        <taxon>Tenacibaculum finnmarkense</taxon>
    </lineage>
</organism>
<dbReference type="Gene3D" id="1.10.340.30">
    <property type="entry name" value="Hypothetical protein, domain 2"/>
    <property type="match status" value="1"/>
</dbReference>
<evidence type="ECO:0000256" key="8">
    <source>
        <dbReference type="ARBA" id="ARBA00066766"/>
    </source>
</evidence>
<dbReference type="EC" id="3.2.2.20" evidence="8"/>
<dbReference type="InterPro" id="IPR005019">
    <property type="entry name" value="Adenine_glyco"/>
</dbReference>
<dbReference type="NCBIfam" id="TIGR00624">
    <property type="entry name" value="tag"/>
    <property type="match status" value="1"/>
</dbReference>
<keyword evidence="2" id="KW-0227">DNA damage</keyword>
<evidence type="ECO:0000256" key="1">
    <source>
        <dbReference type="ARBA" id="ARBA00022723"/>
    </source>
</evidence>
<proteinExistence type="predicted"/>
<comment type="caution">
    <text evidence="10">The sequence shown here is derived from an EMBL/GenBank/DDBJ whole genome shotgun (WGS) entry which is preliminary data.</text>
</comment>
<feature type="binding site" evidence="9">
    <location>
        <position position="5"/>
    </location>
    <ligand>
        <name>Zn(2+)</name>
        <dbReference type="ChEBI" id="CHEBI:29105"/>
    </ligand>
</feature>
<comment type="function">
    <text evidence="7">Hydrolysis of the deoxyribose N-glycosidic bond to excise 3-methyladenine from the damaged DNA polymer formed by alkylation lesions.</text>
</comment>
<dbReference type="GO" id="GO:0008725">
    <property type="term" value="F:DNA-3-methyladenine glycosylase activity"/>
    <property type="evidence" value="ECO:0007669"/>
    <property type="project" value="UniProtKB-EC"/>
</dbReference>
<sequence>MKKRCLWVTDDLSYIKYHDTEWGVPVYDDAVLFEFLILESFQAGLSWVTILKKRENFRLAFDNFDYTKIANYDEDKYQELLQNKGIIRHRLKIKSAILNAKLFIEIQKEFGSFSTYIWSFVQGKPIYNNFKTTAEIPAKTVLSTQISTNLKKRGFKFVGDTIMYAYMQAIGMVNDHTTSCFKHPEF</sequence>
<dbReference type="GO" id="GO:0046872">
    <property type="term" value="F:metal ion binding"/>
    <property type="evidence" value="ECO:0007669"/>
    <property type="project" value="UniProtKB-KW"/>
</dbReference>
<keyword evidence="3 10" id="KW-0378">Hydrolase</keyword>
<protein>
    <recommendedName>
        <fullName evidence="8">DNA-3-methyladenine glycosylase I</fullName>
        <ecNumber evidence="8">3.2.2.20</ecNumber>
    </recommendedName>
</protein>
<dbReference type="Proteomes" id="UP000806077">
    <property type="component" value="Unassembled WGS sequence"/>
</dbReference>
<feature type="binding site" evidence="9">
    <location>
        <position position="176"/>
    </location>
    <ligand>
        <name>Zn(2+)</name>
        <dbReference type="ChEBI" id="CHEBI:29105"/>
    </ligand>
</feature>
<keyword evidence="4 9" id="KW-0862">Zinc</keyword>
<reference evidence="10 11" key="1">
    <citation type="journal article" date="2020" name="Int. J. Syst. Evol. Microbiol.">
        <title>Tenacibaculum piscium sp. nov., isolated from skin ulcers of sea-farmed fish, and description of Tenacibaculum finnmarkense sp. nov. with subdivision into genomovars finnmarkense and ulcerans.</title>
        <authorList>
            <person name="Olsen A.B."/>
            <person name="Spilsberg B."/>
            <person name="Nilsen H.K."/>
            <person name="Lagesen K."/>
            <person name="Gulla S."/>
            <person name="Avendano-Herrera R."/>
            <person name="Irgang R."/>
            <person name="Duchaud E."/>
            <person name="Colquhoun D.J."/>
        </authorList>
    </citation>
    <scope>NUCLEOTIDE SEQUENCE [LARGE SCALE GENOMIC DNA]</scope>
    <source>
        <strain evidence="10 11">TNO037</strain>
    </source>
</reference>
<dbReference type="GO" id="GO:0006284">
    <property type="term" value="P:base-excision repair"/>
    <property type="evidence" value="ECO:0007669"/>
    <property type="project" value="InterPro"/>
</dbReference>
<keyword evidence="10" id="KW-0326">Glycosidase</keyword>
<dbReference type="EMBL" id="WXXV01000002">
    <property type="protein sequence ID" value="MBE7694334.1"/>
    <property type="molecule type" value="Genomic_DNA"/>
</dbReference>
<feature type="binding site" evidence="9">
    <location>
        <position position="180"/>
    </location>
    <ligand>
        <name>Zn(2+)</name>
        <dbReference type="ChEBI" id="CHEBI:29105"/>
    </ligand>
</feature>
<dbReference type="FunFam" id="1.10.340.30:FF:000009">
    <property type="entry name" value="DNA-3-methyladenine glycosylase I"/>
    <property type="match status" value="1"/>
</dbReference>
<dbReference type="AlphaFoldDB" id="A0AAP1RDK4"/>
<dbReference type="PANTHER" id="PTHR30037">
    <property type="entry name" value="DNA-3-METHYLADENINE GLYCOSYLASE 1"/>
    <property type="match status" value="1"/>
</dbReference>